<name>A0A381ZLB1_9ZZZZ</name>
<dbReference type="PANTHER" id="PTHR36531">
    <property type="entry name" value="CRISPR-ASSOCIATED EXONUCLEASE CAS4"/>
    <property type="match status" value="1"/>
</dbReference>
<dbReference type="Gene3D" id="3.90.320.10">
    <property type="match status" value="1"/>
</dbReference>
<dbReference type="PANTHER" id="PTHR36531:SF2">
    <property type="entry name" value="CRISPR-ASSOCIATED EXONUCLEASE CAS4"/>
    <property type="match status" value="1"/>
</dbReference>
<dbReference type="AlphaFoldDB" id="A0A381ZLB1"/>
<evidence type="ECO:0000313" key="1">
    <source>
        <dbReference type="EMBL" id="SVA89533.1"/>
    </source>
</evidence>
<evidence type="ECO:0008006" key="2">
    <source>
        <dbReference type="Google" id="ProtNLM"/>
    </source>
</evidence>
<protein>
    <recommendedName>
        <fullName evidence="2">DUF83 domain-containing protein</fullName>
    </recommendedName>
</protein>
<dbReference type="InterPro" id="IPR051827">
    <property type="entry name" value="Cas4_exonuclease"/>
</dbReference>
<sequence>MVVGDRDYKQIVREAIDSIGEDAQLKFDTKDPNIIYLHEATKCLRRSFYDRTEPLETEQTQFNKVLGGLFRKMKSQATIGKYEMDSGLALKGQVDMIKDDVVLIFRSVNRYPENPLPVDILYVNACMWMFDKIEGVVVYITPDGKEESFVTNRNQKMFEEVIRRTKVFHDLIERRNTDPKAKPPIIEPSMDCLDCQYYERCYIRKKEGKQITLSSLFGKFGKEDSI</sequence>
<gene>
    <name evidence="1" type="ORF">METZ01_LOCUS142387</name>
</gene>
<organism evidence="1">
    <name type="scientific">marine metagenome</name>
    <dbReference type="NCBI Taxonomy" id="408172"/>
    <lineage>
        <taxon>unclassified sequences</taxon>
        <taxon>metagenomes</taxon>
        <taxon>ecological metagenomes</taxon>
    </lineage>
</organism>
<dbReference type="EMBL" id="UINC01021615">
    <property type="protein sequence ID" value="SVA89533.1"/>
    <property type="molecule type" value="Genomic_DNA"/>
</dbReference>
<dbReference type="InterPro" id="IPR011604">
    <property type="entry name" value="PDDEXK-like_dom_sf"/>
</dbReference>
<proteinExistence type="predicted"/>
<accession>A0A381ZLB1</accession>
<reference evidence="1" key="1">
    <citation type="submission" date="2018-05" db="EMBL/GenBank/DDBJ databases">
        <authorList>
            <person name="Lanie J.A."/>
            <person name="Ng W.-L."/>
            <person name="Kazmierczak K.M."/>
            <person name="Andrzejewski T.M."/>
            <person name="Davidsen T.M."/>
            <person name="Wayne K.J."/>
            <person name="Tettelin H."/>
            <person name="Glass J.I."/>
            <person name="Rusch D."/>
            <person name="Podicherti R."/>
            <person name="Tsui H.-C.T."/>
            <person name="Winkler M.E."/>
        </authorList>
    </citation>
    <scope>NUCLEOTIDE SEQUENCE</scope>
</reference>